<dbReference type="InterPro" id="IPR029069">
    <property type="entry name" value="HotDog_dom_sf"/>
</dbReference>
<proteinExistence type="predicted"/>
<dbReference type="OrthoDB" id="10255641at2759"/>
<protein>
    <recommendedName>
        <fullName evidence="3">Thioesterase domain-containing protein</fullName>
    </recommendedName>
</protein>
<evidence type="ECO:0000313" key="1">
    <source>
        <dbReference type="EMBL" id="KNC75926.1"/>
    </source>
</evidence>
<dbReference type="Proteomes" id="UP000054560">
    <property type="component" value="Unassembled WGS sequence"/>
</dbReference>
<accession>A0A0L0FHH9</accession>
<dbReference type="InterPro" id="IPR027961">
    <property type="entry name" value="DUF4442"/>
</dbReference>
<dbReference type="EMBL" id="KQ243351">
    <property type="protein sequence ID" value="KNC75926.1"/>
    <property type="molecule type" value="Genomic_DNA"/>
</dbReference>
<dbReference type="RefSeq" id="XP_014149828.1">
    <property type="nucleotide sequence ID" value="XM_014294353.1"/>
</dbReference>
<dbReference type="AlphaFoldDB" id="A0A0L0FHH9"/>
<evidence type="ECO:0000313" key="2">
    <source>
        <dbReference type="Proteomes" id="UP000054560"/>
    </source>
</evidence>
<organism evidence="1 2">
    <name type="scientific">Sphaeroforma arctica JP610</name>
    <dbReference type="NCBI Taxonomy" id="667725"/>
    <lineage>
        <taxon>Eukaryota</taxon>
        <taxon>Ichthyosporea</taxon>
        <taxon>Ichthyophonida</taxon>
        <taxon>Sphaeroforma</taxon>
    </lineage>
</organism>
<evidence type="ECO:0008006" key="3">
    <source>
        <dbReference type="Google" id="ProtNLM"/>
    </source>
</evidence>
<gene>
    <name evidence="1" type="ORF">SARC_11558</name>
</gene>
<sequence length="108" mass="11689">PRNPFASVHACALANVAEGCTGIAAVGSMERAGRNVRGIPIRMSLDYLVKARGKLTATAYAFDVPKEVGRYQLVSHVDITNEEGVTVTTCDVTWTVNVMEPKPKKKKN</sequence>
<reference evidence="1 2" key="1">
    <citation type="submission" date="2011-02" db="EMBL/GenBank/DDBJ databases">
        <title>The Genome Sequence of Sphaeroforma arctica JP610.</title>
        <authorList>
            <consortium name="The Broad Institute Genome Sequencing Platform"/>
            <person name="Russ C."/>
            <person name="Cuomo C."/>
            <person name="Young S.K."/>
            <person name="Zeng Q."/>
            <person name="Gargeya S."/>
            <person name="Alvarado L."/>
            <person name="Berlin A."/>
            <person name="Chapman S.B."/>
            <person name="Chen Z."/>
            <person name="Freedman E."/>
            <person name="Gellesch M."/>
            <person name="Goldberg J."/>
            <person name="Griggs A."/>
            <person name="Gujja S."/>
            <person name="Heilman E."/>
            <person name="Heiman D."/>
            <person name="Howarth C."/>
            <person name="Mehta T."/>
            <person name="Neiman D."/>
            <person name="Pearson M."/>
            <person name="Roberts A."/>
            <person name="Saif S."/>
            <person name="Shea T."/>
            <person name="Shenoy N."/>
            <person name="Sisk P."/>
            <person name="Stolte C."/>
            <person name="Sykes S."/>
            <person name="White J."/>
            <person name="Yandava C."/>
            <person name="Burger G."/>
            <person name="Gray M.W."/>
            <person name="Holland P.W.H."/>
            <person name="King N."/>
            <person name="Lang F.B.F."/>
            <person name="Roger A.J."/>
            <person name="Ruiz-Trillo I."/>
            <person name="Haas B."/>
            <person name="Nusbaum C."/>
            <person name="Birren B."/>
        </authorList>
    </citation>
    <scope>NUCLEOTIDE SEQUENCE [LARGE SCALE GENOMIC DNA]</scope>
    <source>
        <strain evidence="1 2">JP610</strain>
    </source>
</reference>
<name>A0A0L0FHH9_9EUKA</name>
<feature type="non-terminal residue" evidence="1">
    <location>
        <position position="1"/>
    </location>
</feature>
<keyword evidence="2" id="KW-1185">Reference proteome</keyword>
<dbReference type="SUPFAM" id="SSF54637">
    <property type="entry name" value="Thioesterase/thiol ester dehydrase-isomerase"/>
    <property type="match status" value="1"/>
</dbReference>
<dbReference type="Gene3D" id="3.10.129.10">
    <property type="entry name" value="Hotdog Thioesterase"/>
    <property type="match status" value="1"/>
</dbReference>
<dbReference type="GeneID" id="25912062"/>
<dbReference type="Pfam" id="PF14539">
    <property type="entry name" value="DUF4442"/>
    <property type="match status" value="1"/>
</dbReference>